<accession>A0A7C9ARY9</accession>
<dbReference type="EMBL" id="GISG01263364">
    <property type="protein sequence ID" value="MBA4674554.1"/>
    <property type="molecule type" value="Transcribed_RNA"/>
</dbReference>
<proteinExistence type="predicted"/>
<protein>
    <submittedName>
        <fullName evidence="1">Uncharacterized protein</fullName>
    </submittedName>
</protein>
<dbReference type="AlphaFoldDB" id="A0A7C9ARY9"/>
<evidence type="ECO:0000313" key="1">
    <source>
        <dbReference type="EMBL" id="MBA4674554.1"/>
    </source>
</evidence>
<organism evidence="1">
    <name type="scientific">Opuntia streptacantha</name>
    <name type="common">Prickly pear cactus</name>
    <name type="synonym">Opuntia cardona</name>
    <dbReference type="NCBI Taxonomy" id="393608"/>
    <lineage>
        <taxon>Eukaryota</taxon>
        <taxon>Viridiplantae</taxon>
        <taxon>Streptophyta</taxon>
        <taxon>Embryophyta</taxon>
        <taxon>Tracheophyta</taxon>
        <taxon>Spermatophyta</taxon>
        <taxon>Magnoliopsida</taxon>
        <taxon>eudicotyledons</taxon>
        <taxon>Gunneridae</taxon>
        <taxon>Pentapetalae</taxon>
        <taxon>Caryophyllales</taxon>
        <taxon>Cactineae</taxon>
        <taxon>Cactaceae</taxon>
        <taxon>Opuntioideae</taxon>
        <taxon>Opuntia</taxon>
    </lineage>
</organism>
<name>A0A7C9ARY9_OPUST</name>
<sequence length="138" mass="16589">MLSLRRVEKSNWYSLIIFRNNLRRSWLNVKITCYEPCLLSIKNLGKQSMKVNLSNKLTKTSNSCNGTKRPWWRINGEKRLPTVTYNQPFRRCFLTLIGPLWRLSTKHWWTLKRLKLSGREELKVFYGLLSLSKRLNQW</sequence>
<reference evidence="1" key="2">
    <citation type="submission" date="2020-07" db="EMBL/GenBank/DDBJ databases">
        <authorList>
            <person name="Vera ALvarez R."/>
            <person name="Arias-Moreno D.M."/>
            <person name="Jimenez-Jacinto V."/>
            <person name="Jimenez-Bremont J.F."/>
            <person name="Swaminathan K."/>
            <person name="Moose S.P."/>
            <person name="Guerrero-Gonzalez M.L."/>
            <person name="Marino-Ramirez L."/>
            <person name="Landsman D."/>
            <person name="Rodriguez-Kessler M."/>
            <person name="Delgado-Sanchez P."/>
        </authorList>
    </citation>
    <scope>NUCLEOTIDE SEQUENCE</scope>
    <source>
        <tissue evidence="1">Cladode</tissue>
    </source>
</reference>
<reference evidence="1" key="1">
    <citation type="journal article" date="2013" name="J. Plant Res.">
        <title>Effect of fungi and light on seed germination of three Opuntia species from semiarid lands of central Mexico.</title>
        <authorList>
            <person name="Delgado-Sanchez P."/>
            <person name="Jimenez-Bremont J.F."/>
            <person name="Guerrero-Gonzalez Mde L."/>
            <person name="Flores J."/>
        </authorList>
    </citation>
    <scope>NUCLEOTIDE SEQUENCE</scope>
    <source>
        <tissue evidence="1">Cladode</tissue>
    </source>
</reference>